<reference evidence="2 3" key="1">
    <citation type="submission" date="2016-10" db="EMBL/GenBank/DDBJ databases">
        <authorList>
            <person name="Varghese N."/>
            <person name="Submissions S."/>
        </authorList>
    </citation>
    <scope>NUCLEOTIDE SEQUENCE [LARGE SCALE GENOMIC DNA]</scope>
    <source>
        <strain evidence="2 3">IAM 15147</strain>
    </source>
</reference>
<dbReference type="RefSeq" id="WP_092917653.1">
    <property type="nucleotide sequence ID" value="NZ_FOZN01000002.1"/>
</dbReference>
<keyword evidence="3" id="KW-1185">Reference proteome</keyword>
<keyword evidence="1" id="KW-1133">Transmembrane helix</keyword>
<evidence type="ECO:0000256" key="1">
    <source>
        <dbReference type="SAM" id="Phobius"/>
    </source>
</evidence>
<keyword evidence="1" id="KW-0472">Membrane</keyword>
<gene>
    <name evidence="2" type="ORF">SAMN04487783_1669</name>
</gene>
<feature type="transmembrane region" description="Helical" evidence="1">
    <location>
        <begin position="86"/>
        <end position="104"/>
    </location>
</feature>
<evidence type="ECO:0000313" key="3">
    <source>
        <dbReference type="Proteomes" id="UP000198506"/>
    </source>
</evidence>
<proteinExistence type="predicted"/>
<dbReference type="AlphaFoldDB" id="A0AA94HMU4"/>
<keyword evidence="1" id="KW-0812">Transmembrane</keyword>
<name>A0AA94HMU4_9MICO</name>
<protein>
    <submittedName>
        <fullName evidence="2">Uncharacterized protein</fullName>
    </submittedName>
</protein>
<accession>A0AA94HMU4</accession>
<sequence>MTGWLTASFRAHAVLLLGCAVLLVLALVGAEPDGIDSTALGLLATGVLRFPATGPVLVPLLAASAVVIGQAIALVAATRGRVEGRWALLTIAGVTAISRIIGAIATGDVLLALVLSAVWLLLAGVLFLPSSDDWFDAREPQR</sequence>
<feature type="transmembrane region" description="Helical" evidence="1">
    <location>
        <begin position="110"/>
        <end position="128"/>
    </location>
</feature>
<comment type="caution">
    <text evidence="2">The sequence shown here is derived from an EMBL/GenBank/DDBJ whole genome shotgun (WGS) entry which is preliminary data.</text>
</comment>
<organism evidence="2 3">
    <name type="scientific">Agrococcus baldri</name>
    <dbReference type="NCBI Taxonomy" id="153730"/>
    <lineage>
        <taxon>Bacteria</taxon>
        <taxon>Bacillati</taxon>
        <taxon>Actinomycetota</taxon>
        <taxon>Actinomycetes</taxon>
        <taxon>Micrococcales</taxon>
        <taxon>Microbacteriaceae</taxon>
        <taxon>Agrococcus</taxon>
    </lineage>
</organism>
<dbReference type="EMBL" id="FOZN01000002">
    <property type="protein sequence ID" value="SFS12080.1"/>
    <property type="molecule type" value="Genomic_DNA"/>
</dbReference>
<feature type="transmembrane region" description="Helical" evidence="1">
    <location>
        <begin position="54"/>
        <end position="74"/>
    </location>
</feature>
<evidence type="ECO:0000313" key="2">
    <source>
        <dbReference type="EMBL" id="SFS12080.1"/>
    </source>
</evidence>
<dbReference type="Proteomes" id="UP000198506">
    <property type="component" value="Unassembled WGS sequence"/>
</dbReference>